<dbReference type="InterPro" id="IPR026906">
    <property type="entry name" value="LRR_5"/>
</dbReference>
<comment type="caution">
    <text evidence="3">The sequence shown here is derived from an EMBL/GenBank/DDBJ whole genome shotgun (WGS) entry which is preliminary data.</text>
</comment>
<dbReference type="InterPro" id="IPR001119">
    <property type="entry name" value="SLH_dom"/>
</dbReference>
<evidence type="ECO:0000256" key="1">
    <source>
        <dbReference type="SAM" id="MobiDB-lite"/>
    </source>
</evidence>
<gene>
    <name evidence="3" type="ORF">J2Z76_002782</name>
</gene>
<dbReference type="PROSITE" id="PS51272">
    <property type="entry name" value="SLH"/>
    <property type="match status" value="3"/>
</dbReference>
<dbReference type="EMBL" id="JAGGKS010000009">
    <property type="protein sequence ID" value="MBP1926910.1"/>
    <property type="molecule type" value="Genomic_DNA"/>
</dbReference>
<dbReference type="Proteomes" id="UP001519342">
    <property type="component" value="Unassembled WGS sequence"/>
</dbReference>
<reference evidence="3 4" key="1">
    <citation type="submission" date="2021-03" db="EMBL/GenBank/DDBJ databases">
        <title>Genomic Encyclopedia of Type Strains, Phase IV (KMG-IV): sequencing the most valuable type-strain genomes for metagenomic binning, comparative biology and taxonomic classification.</title>
        <authorList>
            <person name="Goeker M."/>
        </authorList>
    </citation>
    <scope>NUCLEOTIDE SEQUENCE [LARGE SCALE GENOMIC DNA]</scope>
    <source>
        <strain evidence="3 4">DSM 24004</strain>
    </source>
</reference>
<evidence type="ECO:0000313" key="4">
    <source>
        <dbReference type="Proteomes" id="UP001519342"/>
    </source>
</evidence>
<feature type="domain" description="SLH" evidence="2">
    <location>
        <begin position="776"/>
        <end position="839"/>
    </location>
</feature>
<protein>
    <recommendedName>
        <fullName evidence="2">SLH domain-containing protein</fullName>
    </recommendedName>
</protein>
<dbReference type="Pfam" id="PF00395">
    <property type="entry name" value="SLH"/>
    <property type="match status" value="3"/>
</dbReference>
<feature type="region of interest" description="Disordered" evidence="1">
    <location>
        <begin position="454"/>
        <end position="475"/>
    </location>
</feature>
<evidence type="ECO:0000313" key="3">
    <source>
        <dbReference type="EMBL" id="MBP1926910.1"/>
    </source>
</evidence>
<evidence type="ECO:0000259" key="2">
    <source>
        <dbReference type="PROSITE" id="PS51272"/>
    </source>
</evidence>
<proteinExistence type="predicted"/>
<keyword evidence="4" id="KW-1185">Reference proteome</keyword>
<organism evidence="3 4">
    <name type="scientific">Sedimentibacter acidaminivorans</name>
    <dbReference type="NCBI Taxonomy" id="913099"/>
    <lineage>
        <taxon>Bacteria</taxon>
        <taxon>Bacillati</taxon>
        <taxon>Bacillota</taxon>
        <taxon>Tissierellia</taxon>
        <taxon>Sedimentibacter</taxon>
    </lineage>
</organism>
<dbReference type="InterPro" id="IPR032675">
    <property type="entry name" value="LRR_dom_sf"/>
</dbReference>
<dbReference type="Pfam" id="PF13306">
    <property type="entry name" value="LRR_5"/>
    <property type="match status" value="1"/>
</dbReference>
<sequence length="903" mass="97301">MSKADITIGDSMLYKNNNFRSSYLAGSVGTYTGTQEGAWRKELTDTDKIAEAKTSIETVISNLTVSNETTAQIILTNATNATLHNVNVAWDNTNGFNKTNASTTEGSITGILNLTLNGASDTVNVSKTIALSAINIPAIQGVTAPVNGATPVTIITETAQYTGTVTWSPADATFAASTIYTATITLTPKAGYTLTGVAENFFTAAGVTGNATNNAEEGIITAAFEQLPSLFTFEEGTGTITDYSNDGPKDVVIPSTIGGVDVVNIRSDTFNEKQLTSVTIPDSVTSIGEDAFRSNSLATIIIPDSVSSIGSRAFHANQLTSIKMSKADITIGDNMLTKNNNFRSSYLAGGVGTYTGTQTGTWTKEHTDTDKLAEAKTSIETAISNLTVSNETTAQTILTNATNATLHDVNVEWDDTNSFNKTKATSTTAGAITGTVNLTLNGASDTVNVSKTIAQLPSSGGSSSSGRDDSTPIPQVQEKVFVIVNGKEEEAGTEAKSEEEGKRIVTIAVNSEAIDGKIEDAVKNNTEGSGNTIQVPVSDTESEVAKVELTGDIVKKLEDNTFDVSIKRDTIEYIIPAEQFTISKVAENLGISEKDLADIKVEVKITNLNETVVKKYNEVAKANGAELVFPPVEFEIVAKTTKTDGTTEEVEISKFSNYVERIMKIPEGVDQSKITTGIVFNPDGTYSHVPTEVFFKDGKWYAKLNSLTNSNYAVIWHAITVESVENHWAKDAVNDMASRLVIFNPEKFEPNKAITRGDFAEYIVRALGLYREETIHENKFIDVSSTGERTLAILVASEYGIVCGYTDGTFKPDELITREEAMTMYQRAMKMTKLTGMDSNRYQNYKDFEEVSHWATSYVKEVLAAHVFNGTSTTTISPKLNITYAEAAQGIKNLLVESKLINN</sequence>
<accession>A0ABS4GHR1</accession>
<name>A0ABS4GHR1_9FIRM</name>
<feature type="domain" description="SLH" evidence="2">
    <location>
        <begin position="716"/>
        <end position="775"/>
    </location>
</feature>
<feature type="domain" description="SLH" evidence="2">
    <location>
        <begin position="842"/>
        <end position="903"/>
    </location>
</feature>
<dbReference type="Gene3D" id="3.80.10.10">
    <property type="entry name" value="Ribonuclease Inhibitor"/>
    <property type="match status" value="1"/>
</dbReference>